<dbReference type="AlphaFoldDB" id="A0A645IV42"/>
<reference evidence="1" key="1">
    <citation type="submission" date="2019-08" db="EMBL/GenBank/DDBJ databases">
        <authorList>
            <person name="Kucharzyk K."/>
            <person name="Murdoch R.W."/>
            <person name="Higgins S."/>
            <person name="Loffler F."/>
        </authorList>
    </citation>
    <scope>NUCLEOTIDE SEQUENCE</scope>
</reference>
<protein>
    <submittedName>
        <fullName evidence="1">Uncharacterized protein</fullName>
    </submittedName>
</protein>
<comment type="caution">
    <text evidence="1">The sequence shown here is derived from an EMBL/GenBank/DDBJ whole genome shotgun (WGS) entry which is preliminary data.</text>
</comment>
<evidence type="ECO:0000313" key="1">
    <source>
        <dbReference type="EMBL" id="MPN55295.1"/>
    </source>
</evidence>
<proteinExistence type="predicted"/>
<sequence>MRKLSYLIRCDAQQRTRDDSLAAREGIPLCLDLFVKLGERTRLAHRAIEHVFKPFRNIRQRGEVCGIHPADGVEHHVA</sequence>
<accession>A0A645IV42</accession>
<name>A0A645IV42_9ZZZZ</name>
<gene>
    <name evidence="1" type="ORF">SDC9_202977</name>
</gene>
<dbReference type="EMBL" id="VSSQ01124364">
    <property type="protein sequence ID" value="MPN55295.1"/>
    <property type="molecule type" value="Genomic_DNA"/>
</dbReference>
<organism evidence="1">
    <name type="scientific">bioreactor metagenome</name>
    <dbReference type="NCBI Taxonomy" id="1076179"/>
    <lineage>
        <taxon>unclassified sequences</taxon>
        <taxon>metagenomes</taxon>
        <taxon>ecological metagenomes</taxon>
    </lineage>
</organism>